<dbReference type="AlphaFoldDB" id="A0A8B7ZCT5"/>
<evidence type="ECO:0000313" key="13">
    <source>
        <dbReference type="RefSeq" id="XP_022103484.1"/>
    </source>
</evidence>
<keyword evidence="7" id="KW-0449">Lipoprotein</keyword>
<evidence type="ECO:0000256" key="2">
    <source>
        <dbReference type="ARBA" id="ARBA00022475"/>
    </source>
</evidence>
<keyword evidence="8" id="KW-0636">Prenylation</keyword>
<comment type="subcellular location">
    <subcellularLocation>
        <location evidence="1">Cell membrane</location>
        <topology evidence="1">Lipid-anchor</topology>
    </subcellularLocation>
</comment>
<dbReference type="GO" id="GO:0005525">
    <property type="term" value="F:GTP binding"/>
    <property type="evidence" value="ECO:0007669"/>
    <property type="project" value="UniProtKB-KW"/>
</dbReference>
<dbReference type="OMA" id="LIVREAW"/>
<feature type="compositionally biased region" description="Basic and acidic residues" evidence="10">
    <location>
        <begin position="193"/>
        <end position="210"/>
    </location>
</feature>
<dbReference type="Proteomes" id="UP000694845">
    <property type="component" value="Unplaced"/>
</dbReference>
<name>A0A8B7ZCT5_ACAPL</name>
<dbReference type="FunFam" id="3.40.50.300:FF:000475">
    <property type="entry name" value="GTP-binding protein Rhes"/>
    <property type="match status" value="1"/>
</dbReference>
<sequence length="237" mass="27662">MDDWERYRLVVLGAGKVGKTSIISQFLSNKFDEKYKETVEDLHCREYNVNGHCIKVDILDTSGTLQFPAMRRLSISTAHAFLLVYSVDDRNSMEVVRQIYEQIREQRTNFDDLPIVVVGNKTDRAEFREVEEIEMHDLIVREAWNCNFLEVSAMENLGILEIFQKLLQMAKIPVARELSPVLKRRMSEYGYKRRKDGRGSFKESDKEMSRSRSLMRRTGRPKVKQNQDPTKSDCVIS</sequence>
<evidence type="ECO:0000256" key="5">
    <source>
        <dbReference type="ARBA" id="ARBA00023134"/>
    </source>
</evidence>
<dbReference type="SMART" id="SM00174">
    <property type="entry name" value="RHO"/>
    <property type="match status" value="1"/>
</dbReference>
<dbReference type="InterPro" id="IPR005225">
    <property type="entry name" value="Small_GTP-bd"/>
</dbReference>
<dbReference type="SUPFAM" id="SSF52540">
    <property type="entry name" value="P-loop containing nucleoside triphosphate hydrolases"/>
    <property type="match status" value="1"/>
</dbReference>
<dbReference type="PANTHER" id="PTHR46149">
    <property type="entry name" value="MIP08469P"/>
    <property type="match status" value="1"/>
</dbReference>
<dbReference type="Gene3D" id="3.40.50.300">
    <property type="entry name" value="P-loop containing nucleotide triphosphate hydrolases"/>
    <property type="match status" value="1"/>
</dbReference>
<dbReference type="SMART" id="SM00175">
    <property type="entry name" value="RAB"/>
    <property type="match status" value="1"/>
</dbReference>
<dbReference type="GO" id="GO:0005886">
    <property type="term" value="C:plasma membrane"/>
    <property type="evidence" value="ECO:0007669"/>
    <property type="project" value="UniProtKB-SubCell"/>
</dbReference>
<dbReference type="PROSITE" id="PS51421">
    <property type="entry name" value="RAS"/>
    <property type="match status" value="1"/>
</dbReference>
<proteinExistence type="inferred from homology"/>
<accession>A0A8B7ZCT5</accession>
<feature type="region of interest" description="Disordered" evidence="10">
    <location>
        <begin position="193"/>
        <end position="237"/>
    </location>
</feature>
<dbReference type="PROSITE" id="PS51419">
    <property type="entry name" value="RAB"/>
    <property type="match status" value="1"/>
</dbReference>
<keyword evidence="3" id="KW-0488">Methylation</keyword>
<keyword evidence="11" id="KW-1185">Reference proteome</keyword>
<gene>
    <name evidence="12 13" type="primary">LOC110986138</name>
</gene>
<dbReference type="RefSeq" id="XP_022103484.1">
    <property type="nucleotide sequence ID" value="XM_022247792.1"/>
</dbReference>
<keyword evidence="4" id="KW-0547">Nucleotide-binding</keyword>
<evidence type="ECO:0000256" key="10">
    <source>
        <dbReference type="SAM" id="MobiDB-lite"/>
    </source>
</evidence>
<evidence type="ECO:0000256" key="6">
    <source>
        <dbReference type="ARBA" id="ARBA00023136"/>
    </source>
</evidence>
<dbReference type="PROSITE" id="PS51420">
    <property type="entry name" value="RHO"/>
    <property type="match status" value="1"/>
</dbReference>
<dbReference type="KEGG" id="aplc:110986138"/>
<dbReference type="InterPro" id="IPR027417">
    <property type="entry name" value="P-loop_NTPase"/>
</dbReference>
<dbReference type="NCBIfam" id="TIGR00231">
    <property type="entry name" value="small_GTP"/>
    <property type="match status" value="1"/>
</dbReference>
<organism evidence="11 12">
    <name type="scientific">Acanthaster planci</name>
    <name type="common">Crown-of-thorns starfish</name>
    <dbReference type="NCBI Taxonomy" id="133434"/>
    <lineage>
        <taxon>Eukaryota</taxon>
        <taxon>Metazoa</taxon>
        <taxon>Echinodermata</taxon>
        <taxon>Eleutherozoa</taxon>
        <taxon>Asterozoa</taxon>
        <taxon>Asteroidea</taxon>
        <taxon>Valvatacea</taxon>
        <taxon>Valvatida</taxon>
        <taxon>Acanthasteridae</taxon>
        <taxon>Acanthaster</taxon>
    </lineage>
</organism>
<keyword evidence="2" id="KW-1003">Cell membrane</keyword>
<evidence type="ECO:0000256" key="7">
    <source>
        <dbReference type="ARBA" id="ARBA00023288"/>
    </source>
</evidence>
<evidence type="ECO:0000313" key="12">
    <source>
        <dbReference type="RefSeq" id="XP_022103483.1"/>
    </source>
</evidence>
<evidence type="ECO:0000256" key="9">
    <source>
        <dbReference type="ARBA" id="ARBA00038061"/>
    </source>
</evidence>
<reference evidence="12 13" key="1">
    <citation type="submission" date="2025-04" db="UniProtKB">
        <authorList>
            <consortium name="RefSeq"/>
        </authorList>
    </citation>
    <scope>IDENTIFICATION</scope>
</reference>
<dbReference type="PANTHER" id="PTHR46149:SF7">
    <property type="entry name" value="GTP-BINDING PROTEIN DI-RAS2"/>
    <property type="match status" value="1"/>
</dbReference>
<dbReference type="InterPro" id="IPR001806">
    <property type="entry name" value="Small_GTPase"/>
</dbReference>
<dbReference type="PRINTS" id="PR00449">
    <property type="entry name" value="RASTRNSFRMNG"/>
</dbReference>
<dbReference type="OrthoDB" id="265044at2759"/>
<dbReference type="SMART" id="SM00173">
    <property type="entry name" value="RAS"/>
    <property type="match status" value="1"/>
</dbReference>
<evidence type="ECO:0000313" key="11">
    <source>
        <dbReference type="Proteomes" id="UP000694845"/>
    </source>
</evidence>
<dbReference type="RefSeq" id="XP_022103483.1">
    <property type="nucleotide sequence ID" value="XM_022247791.1"/>
</dbReference>
<keyword evidence="6" id="KW-0472">Membrane</keyword>
<comment type="similarity">
    <text evidence="9">Belongs to the small GTPase superfamily. RasD family.</text>
</comment>
<evidence type="ECO:0000256" key="3">
    <source>
        <dbReference type="ARBA" id="ARBA00022481"/>
    </source>
</evidence>
<dbReference type="GO" id="GO:0003924">
    <property type="term" value="F:GTPase activity"/>
    <property type="evidence" value="ECO:0007669"/>
    <property type="project" value="InterPro"/>
</dbReference>
<evidence type="ECO:0000256" key="8">
    <source>
        <dbReference type="ARBA" id="ARBA00023289"/>
    </source>
</evidence>
<dbReference type="InterPro" id="IPR052236">
    <property type="entry name" value="Small_GTPase_RasD"/>
</dbReference>
<dbReference type="Pfam" id="PF00071">
    <property type="entry name" value="Ras"/>
    <property type="match status" value="1"/>
</dbReference>
<feature type="compositionally biased region" description="Basic residues" evidence="10">
    <location>
        <begin position="213"/>
        <end position="223"/>
    </location>
</feature>
<evidence type="ECO:0000256" key="4">
    <source>
        <dbReference type="ARBA" id="ARBA00022741"/>
    </source>
</evidence>
<dbReference type="GeneID" id="110986138"/>
<keyword evidence="5" id="KW-0342">GTP-binding</keyword>
<evidence type="ECO:0000256" key="1">
    <source>
        <dbReference type="ARBA" id="ARBA00004193"/>
    </source>
</evidence>
<protein>
    <submittedName>
        <fullName evidence="12 13">GTP-binding protein Di-Ras2-like</fullName>
    </submittedName>
</protein>